<dbReference type="Gene3D" id="3.40.50.2300">
    <property type="match status" value="1"/>
</dbReference>
<evidence type="ECO:0000259" key="3">
    <source>
        <dbReference type="PROSITE" id="PS50110"/>
    </source>
</evidence>
<dbReference type="RefSeq" id="WP_242632230.1">
    <property type="nucleotide sequence ID" value="NZ_SJPI01000003.1"/>
</dbReference>
<dbReference type="PANTHER" id="PTHR44591">
    <property type="entry name" value="STRESS RESPONSE REGULATOR PROTEIN 1"/>
    <property type="match status" value="1"/>
</dbReference>
<organism evidence="4 5">
    <name type="scientific">Rubripirellula amarantea</name>
    <dbReference type="NCBI Taxonomy" id="2527999"/>
    <lineage>
        <taxon>Bacteria</taxon>
        <taxon>Pseudomonadati</taxon>
        <taxon>Planctomycetota</taxon>
        <taxon>Planctomycetia</taxon>
        <taxon>Pirellulales</taxon>
        <taxon>Pirellulaceae</taxon>
        <taxon>Rubripirellula</taxon>
    </lineage>
</organism>
<evidence type="ECO:0000313" key="5">
    <source>
        <dbReference type="Proteomes" id="UP000316598"/>
    </source>
</evidence>
<comment type="caution">
    <text evidence="4">The sequence shown here is derived from an EMBL/GenBank/DDBJ whole genome shotgun (WGS) entry which is preliminary data.</text>
</comment>
<keyword evidence="5" id="KW-1185">Reference proteome</keyword>
<keyword evidence="1 2" id="KW-0597">Phosphoprotein</keyword>
<name>A0A5C5WGM3_9BACT</name>
<dbReference type="PROSITE" id="PS50110">
    <property type="entry name" value="RESPONSE_REGULATORY"/>
    <property type="match status" value="1"/>
</dbReference>
<dbReference type="Proteomes" id="UP000316598">
    <property type="component" value="Unassembled WGS sequence"/>
</dbReference>
<dbReference type="GO" id="GO:0000160">
    <property type="term" value="P:phosphorelay signal transduction system"/>
    <property type="evidence" value="ECO:0007669"/>
    <property type="project" value="InterPro"/>
</dbReference>
<dbReference type="SUPFAM" id="SSF52172">
    <property type="entry name" value="CheY-like"/>
    <property type="match status" value="1"/>
</dbReference>
<evidence type="ECO:0000256" key="1">
    <source>
        <dbReference type="ARBA" id="ARBA00022553"/>
    </source>
</evidence>
<evidence type="ECO:0000313" key="4">
    <source>
        <dbReference type="EMBL" id="TWT49259.1"/>
    </source>
</evidence>
<dbReference type="InterPro" id="IPR011006">
    <property type="entry name" value="CheY-like_superfamily"/>
</dbReference>
<reference evidence="4 5" key="1">
    <citation type="submission" date="2019-02" db="EMBL/GenBank/DDBJ databases">
        <title>Deep-cultivation of Planctomycetes and their phenomic and genomic characterization uncovers novel biology.</title>
        <authorList>
            <person name="Wiegand S."/>
            <person name="Jogler M."/>
            <person name="Boedeker C."/>
            <person name="Pinto D."/>
            <person name="Vollmers J."/>
            <person name="Rivas-Marin E."/>
            <person name="Kohn T."/>
            <person name="Peeters S.H."/>
            <person name="Heuer A."/>
            <person name="Rast P."/>
            <person name="Oberbeckmann S."/>
            <person name="Bunk B."/>
            <person name="Jeske O."/>
            <person name="Meyerdierks A."/>
            <person name="Storesund J.E."/>
            <person name="Kallscheuer N."/>
            <person name="Luecker S."/>
            <person name="Lage O.M."/>
            <person name="Pohl T."/>
            <person name="Merkel B.J."/>
            <person name="Hornburger P."/>
            <person name="Mueller R.-W."/>
            <person name="Bruemmer F."/>
            <person name="Labrenz M."/>
            <person name="Spormann A.M."/>
            <person name="Op Den Camp H."/>
            <person name="Overmann J."/>
            <person name="Amann R."/>
            <person name="Jetten M.S.M."/>
            <person name="Mascher T."/>
            <person name="Medema M.H."/>
            <person name="Devos D.P."/>
            <person name="Kaster A.-K."/>
            <person name="Ovreas L."/>
            <person name="Rohde M."/>
            <person name="Galperin M.Y."/>
            <person name="Jogler C."/>
        </authorList>
    </citation>
    <scope>NUCLEOTIDE SEQUENCE [LARGE SCALE GENOMIC DNA]</scope>
    <source>
        <strain evidence="4 5">Pla22</strain>
    </source>
</reference>
<protein>
    <submittedName>
        <fullName evidence="4">Putative transcriptional regulatory protein pdtaR</fullName>
    </submittedName>
</protein>
<proteinExistence type="predicted"/>
<dbReference type="CDD" id="cd17536">
    <property type="entry name" value="REC_YesN-like"/>
    <property type="match status" value="1"/>
</dbReference>
<dbReference type="PANTHER" id="PTHR44591:SF3">
    <property type="entry name" value="RESPONSE REGULATORY DOMAIN-CONTAINING PROTEIN"/>
    <property type="match status" value="1"/>
</dbReference>
<dbReference type="InterPro" id="IPR001789">
    <property type="entry name" value="Sig_transdc_resp-reg_receiver"/>
</dbReference>
<feature type="modified residue" description="4-aspartylphosphate" evidence="2">
    <location>
        <position position="56"/>
    </location>
</feature>
<sequence length="120" mass="13089">MTNRLRIVIADDEADIRHGFRRLLCKLNCDVVGEAADGLELVVVCLSSQPDLVITDVQMPKLSGLEAAKRIAQSQMIPVIVVSAHERPNEQELGFVTDFLLKPISGPELQAAISRACPGR</sequence>
<dbReference type="AlphaFoldDB" id="A0A5C5WGM3"/>
<dbReference type="Pfam" id="PF00072">
    <property type="entry name" value="Response_reg"/>
    <property type="match status" value="1"/>
</dbReference>
<accession>A0A5C5WGM3</accession>
<dbReference type="EMBL" id="SJPI01000003">
    <property type="protein sequence ID" value="TWT49259.1"/>
    <property type="molecule type" value="Genomic_DNA"/>
</dbReference>
<evidence type="ECO:0000256" key="2">
    <source>
        <dbReference type="PROSITE-ProRule" id="PRU00169"/>
    </source>
</evidence>
<feature type="domain" description="Response regulatory" evidence="3">
    <location>
        <begin position="6"/>
        <end position="117"/>
    </location>
</feature>
<dbReference type="SMART" id="SM00448">
    <property type="entry name" value="REC"/>
    <property type="match status" value="1"/>
</dbReference>
<gene>
    <name evidence="4" type="primary">pdtaR</name>
    <name evidence="4" type="ORF">Pla22_44530</name>
</gene>
<dbReference type="InterPro" id="IPR050595">
    <property type="entry name" value="Bact_response_regulator"/>
</dbReference>